<evidence type="ECO:0000313" key="10">
    <source>
        <dbReference type="EMBL" id="CAF1442742.1"/>
    </source>
</evidence>
<gene>
    <name evidence="10" type="ORF">EDS130_LOCUS38990</name>
    <name evidence="11" type="ORF">XAT740_LOCUS47409</name>
</gene>
<evidence type="ECO:0000256" key="3">
    <source>
        <dbReference type="ARBA" id="ARBA00022670"/>
    </source>
</evidence>
<evidence type="ECO:0000313" key="11">
    <source>
        <dbReference type="EMBL" id="CAF1598563.1"/>
    </source>
</evidence>
<evidence type="ECO:0000256" key="8">
    <source>
        <dbReference type="SAM" id="SignalP"/>
    </source>
</evidence>
<protein>
    <recommendedName>
        <fullName evidence="9">Lysine-specific metallo-endopeptidase domain-containing protein</fullName>
    </recommendedName>
</protein>
<dbReference type="InterPro" id="IPR024079">
    <property type="entry name" value="MetalloPept_cat_dom_sf"/>
</dbReference>
<dbReference type="PANTHER" id="PTHR37016:SF3">
    <property type="entry name" value="NEUTRAL PROTEASE 2-RELATED"/>
    <property type="match status" value="1"/>
</dbReference>
<dbReference type="GO" id="GO:0004222">
    <property type="term" value="F:metalloendopeptidase activity"/>
    <property type="evidence" value="ECO:0007669"/>
    <property type="project" value="InterPro"/>
</dbReference>
<name>A0A816AJW0_ADIRI</name>
<dbReference type="PANTHER" id="PTHR37016">
    <property type="match status" value="1"/>
</dbReference>
<keyword evidence="4" id="KW-0479">Metal-binding</keyword>
<dbReference type="Proteomes" id="UP000663828">
    <property type="component" value="Unassembled WGS sequence"/>
</dbReference>
<comment type="caution">
    <text evidence="11">The sequence shown here is derived from an EMBL/GenBank/DDBJ whole genome shotgun (WGS) entry which is preliminary data.</text>
</comment>
<dbReference type="Pfam" id="PF14521">
    <property type="entry name" value="Aspzincin_M35"/>
    <property type="match status" value="1"/>
</dbReference>
<evidence type="ECO:0000256" key="6">
    <source>
        <dbReference type="ARBA" id="ARBA00022833"/>
    </source>
</evidence>
<dbReference type="SMART" id="SM01351">
    <property type="entry name" value="Aspzincin_M35"/>
    <property type="match status" value="1"/>
</dbReference>
<evidence type="ECO:0000256" key="4">
    <source>
        <dbReference type="ARBA" id="ARBA00022723"/>
    </source>
</evidence>
<dbReference type="AlphaFoldDB" id="A0A816AJW0"/>
<evidence type="ECO:0000256" key="7">
    <source>
        <dbReference type="ARBA" id="ARBA00023049"/>
    </source>
</evidence>
<dbReference type="InterPro" id="IPR029463">
    <property type="entry name" value="Lys_MEP"/>
</dbReference>
<evidence type="ECO:0000259" key="9">
    <source>
        <dbReference type="SMART" id="SM01351"/>
    </source>
</evidence>
<dbReference type="Proteomes" id="UP000663852">
    <property type="component" value="Unassembled WGS sequence"/>
</dbReference>
<dbReference type="InterPro" id="IPR050414">
    <property type="entry name" value="Fungal_M35_metalloproteases"/>
</dbReference>
<dbReference type="Gene3D" id="2.60.40.2970">
    <property type="match status" value="1"/>
</dbReference>
<evidence type="ECO:0000313" key="12">
    <source>
        <dbReference type="Proteomes" id="UP000663828"/>
    </source>
</evidence>
<dbReference type="CDD" id="cd11306">
    <property type="entry name" value="M35_peptidyl-Lys"/>
    <property type="match status" value="1"/>
</dbReference>
<keyword evidence="6" id="KW-0862">Zinc</keyword>
<comment type="cofactor">
    <cofactor evidence="1">
        <name>Zn(2+)</name>
        <dbReference type="ChEBI" id="CHEBI:29105"/>
    </cofactor>
</comment>
<dbReference type="Gene3D" id="3.40.390.10">
    <property type="entry name" value="Collagenase (Catalytic Domain)"/>
    <property type="match status" value="1"/>
</dbReference>
<keyword evidence="8" id="KW-0732">Signal</keyword>
<dbReference type="EMBL" id="CAJNOR010006568">
    <property type="protein sequence ID" value="CAF1598563.1"/>
    <property type="molecule type" value="Genomic_DNA"/>
</dbReference>
<dbReference type="OrthoDB" id="10033758at2759"/>
<evidence type="ECO:0000256" key="5">
    <source>
        <dbReference type="ARBA" id="ARBA00022801"/>
    </source>
</evidence>
<keyword evidence="3" id="KW-0645">Protease</keyword>
<keyword evidence="12" id="KW-1185">Reference proteome</keyword>
<dbReference type="EMBL" id="CAJNOJ010000422">
    <property type="protein sequence ID" value="CAF1442742.1"/>
    <property type="molecule type" value="Genomic_DNA"/>
</dbReference>
<evidence type="ECO:0000256" key="1">
    <source>
        <dbReference type="ARBA" id="ARBA00001947"/>
    </source>
</evidence>
<feature type="chain" id="PRO_5035688661" description="Lysine-specific metallo-endopeptidase domain-containing protein" evidence="8">
    <location>
        <begin position="23"/>
        <end position="359"/>
    </location>
</feature>
<evidence type="ECO:0000256" key="2">
    <source>
        <dbReference type="ARBA" id="ARBA00010279"/>
    </source>
</evidence>
<keyword evidence="7" id="KW-0482">Metalloprotease</keyword>
<feature type="domain" description="Lysine-specific metallo-endopeptidase" evidence="9">
    <location>
        <begin position="219"/>
        <end position="353"/>
    </location>
</feature>
<reference evidence="11" key="1">
    <citation type="submission" date="2021-02" db="EMBL/GenBank/DDBJ databases">
        <authorList>
            <person name="Nowell W R."/>
        </authorList>
    </citation>
    <scope>NUCLEOTIDE SEQUENCE</scope>
</reference>
<comment type="similarity">
    <text evidence="2">Belongs to the peptidase M35 family.</text>
</comment>
<dbReference type="SUPFAM" id="SSF55486">
    <property type="entry name" value="Metalloproteases ('zincins'), catalytic domain"/>
    <property type="match status" value="1"/>
</dbReference>
<proteinExistence type="inferred from homology"/>
<dbReference type="InterPro" id="IPR034115">
    <property type="entry name" value="M35_peptidyl-Lys"/>
</dbReference>
<organism evidence="11 12">
    <name type="scientific">Adineta ricciae</name>
    <name type="common">Rotifer</name>
    <dbReference type="NCBI Taxonomy" id="249248"/>
    <lineage>
        <taxon>Eukaryota</taxon>
        <taxon>Metazoa</taxon>
        <taxon>Spiralia</taxon>
        <taxon>Gnathifera</taxon>
        <taxon>Rotifera</taxon>
        <taxon>Eurotatoria</taxon>
        <taxon>Bdelloidea</taxon>
        <taxon>Adinetida</taxon>
        <taxon>Adinetidae</taxon>
        <taxon>Adineta</taxon>
    </lineage>
</organism>
<dbReference type="GO" id="GO:0046872">
    <property type="term" value="F:metal ion binding"/>
    <property type="evidence" value="ECO:0007669"/>
    <property type="project" value="UniProtKB-KW"/>
</dbReference>
<keyword evidence="5" id="KW-0378">Hydrolase</keyword>
<dbReference type="GO" id="GO:0006508">
    <property type="term" value="P:proteolysis"/>
    <property type="evidence" value="ECO:0007669"/>
    <property type="project" value="UniProtKB-KW"/>
</dbReference>
<feature type="signal peptide" evidence="8">
    <location>
        <begin position="1"/>
        <end position="22"/>
    </location>
</feature>
<accession>A0A816AJW0</accession>
<sequence>MRQLRLVIHIIVNVILISYVYCEDLSVNIVPISSRFAKKQDVTINLNYKNKGSKSMLIYKWYLPTEQLFDPLFEVTRDGNSVEYIGPLVKRRSPKTEDMISIGAGQTMSTRVQLSSVYNMTETGNYVIQFKAKIKSTTSSSKIESLSSSNVLDESALESPPVKLFAEGRSNSILNEIQSKLASQSRSTTYSFTSCSSTQQTSIISAIKSAASYSSNCVQYLTKFTLPASSRYTTWFGTYSLNNLMTLRTHFTNINSVLSSKPMSFDCSCREKNTFAFVYANIPYKIHLCPEFWTSATVGTDSKAGTLVHETSHFTIVAGTKDNAYGQTDAKNLAKKNPTLALNNADNHEYFAENNPALK</sequence>